<comment type="caution">
    <text evidence="1">The sequence shown here is derived from an EMBL/GenBank/DDBJ whole genome shotgun (WGS) entry which is preliminary data.</text>
</comment>
<dbReference type="EMBL" id="AQHR01000065">
    <property type="protein sequence ID" value="EON77152.1"/>
    <property type="molecule type" value="Genomic_DNA"/>
</dbReference>
<dbReference type="PIRSF" id="PIRSF028451">
    <property type="entry name" value="UCP028451"/>
    <property type="match status" value="1"/>
</dbReference>
<evidence type="ECO:0000313" key="1">
    <source>
        <dbReference type="EMBL" id="EON77152.1"/>
    </source>
</evidence>
<dbReference type="Pfam" id="PF09365">
    <property type="entry name" value="DUF2461"/>
    <property type="match status" value="1"/>
</dbReference>
<keyword evidence="2" id="KW-1185">Reference proteome</keyword>
<dbReference type="RefSeq" id="WP_010854499.1">
    <property type="nucleotide sequence ID" value="NZ_AQHR01000065.1"/>
</dbReference>
<dbReference type="PANTHER" id="PTHR36452:SF1">
    <property type="entry name" value="DUF2461 DOMAIN-CONTAINING PROTEIN"/>
    <property type="match status" value="1"/>
</dbReference>
<gene>
    <name evidence="1" type="ORF">ADIS_2362</name>
</gene>
<dbReference type="InterPro" id="IPR012808">
    <property type="entry name" value="CHP02453"/>
</dbReference>
<reference evidence="1 2" key="1">
    <citation type="submission" date="2013-02" db="EMBL/GenBank/DDBJ databases">
        <title>A novel strain isolated from Lonar lake, Maharashtra, India.</title>
        <authorList>
            <person name="Singh A."/>
        </authorList>
    </citation>
    <scope>NUCLEOTIDE SEQUENCE [LARGE SCALE GENOMIC DNA]</scope>
    <source>
        <strain evidence="1 2">AK24</strain>
    </source>
</reference>
<dbReference type="InterPro" id="IPR015996">
    <property type="entry name" value="UCP028451"/>
</dbReference>
<organism evidence="1 2">
    <name type="scientific">Lunatimonas lonarensis</name>
    <dbReference type="NCBI Taxonomy" id="1232681"/>
    <lineage>
        <taxon>Bacteria</taxon>
        <taxon>Pseudomonadati</taxon>
        <taxon>Bacteroidota</taxon>
        <taxon>Cytophagia</taxon>
        <taxon>Cytophagales</taxon>
        <taxon>Cyclobacteriaceae</taxon>
    </lineage>
</organism>
<evidence type="ECO:0008006" key="3">
    <source>
        <dbReference type="Google" id="ProtNLM"/>
    </source>
</evidence>
<dbReference type="PATRIC" id="fig|1288963.3.peg.2355"/>
<dbReference type="PANTHER" id="PTHR36452">
    <property type="entry name" value="CHROMOSOME 12, WHOLE GENOME SHOTGUN SEQUENCE"/>
    <property type="match status" value="1"/>
</dbReference>
<name>R7ZSV0_9BACT</name>
<dbReference type="Proteomes" id="UP000013909">
    <property type="component" value="Unassembled WGS sequence"/>
</dbReference>
<dbReference type="AlphaFoldDB" id="R7ZSV0"/>
<dbReference type="OrthoDB" id="9794241at2"/>
<dbReference type="NCBIfam" id="TIGR02453">
    <property type="entry name" value="TIGR02453 family protein"/>
    <property type="match status" value="1"/>
</dbReference>
<evidence type="ECO:0000313" key="2">
    <source>
        <dbReference type="Proteomes" id="UP000013909"/>
    </source>
</evidence>
<protein>
    <recommendedName>
        <fullName evidence="3">TIGR02453 family protein</fullName>
    </recommendedName>
</protein>
<accession>R7ZSV0</accession>
<proteinExistence type="predicted"/>
<sequence>MENPLIPFLRDLAENNHKEWMDAHRGRYVHAREFLLAEVEELLQGIVVFEPMLEPLKPKDCVFRQNRDIRFSADKRPYKTNMAAYFAVGGKKSNGPGYYLHVEPGGSFLACGIWMPPADVLKRIRQEIDYAGGELDALLRHSTIKGYFNGLEGEQLKTSPRDYPADHPYIDYLRHKSFILSKPLTDEQITNGVYKMLALQAFERAKPFNDFLSRALEDVEDGSGLL</sequence>